<dbReference type="InterPro" id="IPR028917">
    <property type="entry name" value="Tox-GHH2_domain"/>
</dbReference>
<feature type="domain" description="Tox-GHH2" evidence="2">
    <location>
        <begin position="201"/>
        <end position="346"/>
    </location>
</feature>
<dbReference type="Pfam" id="PF13665">
    <property type="entry name" value="Tox-PAAR-like"/>
    <property type="match status" value="1"/>
</dbReference>
<evidence type="ECO:0000313" key="5">
    <source>
        <dbReference type="Proteomes" id="UP000746741"/>
    </source>
</evidence>
<evidence type="ECO:0000256" key="1">
    <source>
        <dbReference type="SAM" id="MobiDB-lite"/>
    </source>
</evidence>
<dbReference type="EMBL" id="JAAEDK010000057">
    <property type="protein sequence ID" value="MBR0661566.1"/>
    <property type="molecule type" value="Genomic_DNA"/>
</dbReference>
<evidence type="ECO:0000313" key="3">
    <source>
        <dbReference type="EMBL" id="MBR0661566.1"/>
    </source>
</evidence>
<dbReference type="RefSeq" id="WP_168040823.1">
    <property type="nucleotide sequence ID" value="NZ_JAAEDK010000057.1"/>
</dbReference>
<dbReference type="AlphaFoldDB" id="A0A9X9WMK6"/>
<dbReference type="Proteomes" id="UP000746741">
    <property type="component" value="Unassembled WGS sequence"/>
</dbReference>
<evidence type="ECO:0000313" key="6">
    <source>
        <dbReference type="Proteomes" id="UP001138708"/>
    </source>
</evidence>
<keyword evidence="5" id="KW-1185">Reference proteome</keyword>
<dbReference type="Proteomes" id="UP001138708">
    <property type="component" value="Unassembled WGS sequence"/>
</dbReference>
<reference evidence="3" key="3">
    <citation type="journal article" date="2021" name="Syst. Appl. Microbiol.">
        <title>Roseomonas hellenica sp. nov., isolated from roots of wild-growing Alkanna tinctoria.</title>
        <authorList>
            <person name="Rat A."/>
            <person name="Naranjo H.D."/>
            <person name="Lebbe L."/>
            <person name="Cnockaert M."/>
            <person name="Krigas N."/>
            <person name="Grigoriadou K."/>
            <person name="Maloupa E."/>
            <person name="Willems A."/>
        </authorList>
    </citation>
    <scope>NUCLEOTIDE SEQUENCE</scope>
    <source>
        <strain evidence="3">LMG 31161</strain>
    </source>
</reference>
<evidence type="ECO:0000259" key="2">
    <source>
        <dbReference type="Pfam" id="PF15635"/>
    </source>
</evidence>
<proteinExistence type="predicted"/>
<accession>A0A9X9WMK6</accession>
<evidence type="ECO:0000313" key="4">
    <source>
        <dbReference type="EMBL" id="NKE16940.1"/>
    </source>
</evidence>
<gene>
    <name evidence="4" type="ORF">GWK15_08305</name>
    <name evidence="3" type="ORF">GXW75_20090</name>
</gene>
<organism evidence="3 6">
    <name type="scientific">Neoroseomonas oryzicola</name>
    <dbReference type="NCBI Taxonomy" id="535904"/>
    <lineage>
        <taxon>Bacteria</taxon>
        <taxon>Pseudomonadati</taxon>
        <taxon>Pseudomonadota</taxon>
        <taxon>Alphaproteobacteria</taxon>
        <taxon>Acetobacterales</taxon>
        <taxon>Acetobacteraceae</taxon>
        <taxon>Neoroseomonas</taxon>
    </lineage>
</organism>
<comment type="caution">
    <text evidence="3">The sequence shown here is derived from an EMBL/GenBank/DDBJ whole genome shotgun (WGS) entry which is preliminary data.</text>
</comment>
<dbReference type="Pfam" id="PF15635">
    <property type="entry name" value="Tox-GHH2"/>
    <property type="match status" value="1"/>
</dbReference>
<reference evidence="3" key="1">
    <citation type="submission" date="2020-01" db="EMBL/GenBank/DDBJ databases">
        <authorList>
            <person name="Rat A."/>
        </authorList>
    </citation>
    <scope>NUCLEOTIDE SEQUENCE</scope>
    <source>
        <strain evidence="3">LMG 31161</strain>
    </source>
</reference>
<feature type="region of interest" description="Disordered" evidence="1">
    <location>
        <begin position="348"/>
        <end position="378"/>
    </location>
</feature>
<sequence>MANEVYANGREIACKAAAGKTVAAFPDVCLSPPSPPAGPVPLPYPNTAYASDTTNGSTTVQISGKEIMLKDKSVFKTSTGNEAATKSLGMGVVTHTIQGEASFTMWSMDVKVEGANVDRHLDMTMHNEQCQPANTPPWPYVDAMAVANDPCATEKAAEQTACGPHGGDRAKECADAACQTAQACKLVPYGRSGSPNCCPGKTGHHLVEVNNFTEPGGREGLGNVLGMSAKSFTSTIGPAFWQEGTFSKPIALPGLGDYNQDAAPTVCADTAVGYTDHGAMHAVTEREKRRFRGAPVLHVFGKDASGKDITSRWTYNDASNAGAKALNTVHPQCTEKCAKAQLDAYHTGPAKMAKDEPIRLDESQHYPEGSRWLRDNRG</sequence>
<name>A0A9X9WMK6_9PROT</name>
<feature type="compositionally biased region" description="Basic and acidic residues" evidence="1">
    <location>
        <begin position="352"/>
        <end position="365"/>
    </location>
</feature>
<dbReference type="EMBL" id="JAAVUP010000002">
    <property type="protein sequence ID" value="NKE16940.1"/>
    <property type="molecule type" value="Genomic_DNA"/>
</dbReference>
<protein>
    <submittedName>
        <fullName evidence="3">DUF4150 domain-containing protein</fullName>
    </submittedName>
</protein>
<reference evidence="4 5" key="2">
    <citation type="submission" date="2020-02" db="EMBL/GenBank/DDBJ databases">
        <authorList>
            <person name="Sun Q."/>
            <person name="Inoue M."/>
        </authorList>
    </citation>
    <scope>NUCLEOTIDE SEQUENCE [LARGE SCALE GENOMIC DNA]</scope>
    <source>
        <strain evidence="4 5">KCTC 22478</strain>
    </source>
</reference>